<dbReference type="GO" id="GO:0046872">
    <property type="term" value="F:metal ion binding"/>
    <property type="evidence" value="ECO:0007669"/>
    <property type="project" value="UniProtKB-KW"/>
</dbReference>
<accession>A0A446D0A9</accession>
<feature type="domain" description="FAD-binding FR-type" evidence="8">
    <location>
        <begin position="7"/>
        <end position="109"/>
    </location>
</feature>
<gene>
    <name evidence="9" type="primary">pht2</name>
    <name evidence="9" type="ORF">AVE30378_05908</name>
</gene>
<dbReference type="InterPro" id="IPR001041">
    <property type="entry name" value="2Fe-2S_ferredoxin-type"/>
</dbReference>
<dbReference type="Pfam" id="PF00175">
    <property type="entry name" value="NAD_binding_1"/>
    <property type="match status" value="1"/>
</dbReference>
<name>A0A446D0A9_9BURK</name>
<dbReference type="Gene3D" id="2.40.30.10">
    <property type="entry name" value="Translation factors"/>
    <property type="match status" value="1"/>
</dbReference>
<dbReference type="Pfam" id="PF00111">
    <property type="entry name" value="Fer2"/>
    <property type="match status" value="1"/>
</dbReference>
<dbReference type="PROSITE" id="PS00197">
    <property type="entry name" value="2FE2S_FER_1"/>
    <property type="match status" value="1"/>
</dbReference>
<evidence type="ECO:0000256" key="6">
    <source>
        <dbReference type="ARBA" id="ARBA00023014"/>
    </source>
</evidence>
<dbReference type="EC" id="1.14.12.7" evidence="9"/>
<proteinExistence type="predicted"/>
<keyword evidence="3" id="KW-0479">Metal-binding</keyword>
<dbReference type="PANTHER" id="PTHR47354">
    <property type="entry name" value="NADH OXIDOREDUCTASE HCR"/>
    <property type="match status" value="1"/>
</dbReference>
<dbReference type="InterPro" id="IPR001433">
    <property type="entry name" value="OxRdtase_FAD/NAD-bd"/>
</dbReference>
<keyword evidence="9" id="KW-0223">Dioxygenase</keyword>
<dbReference type="InterPro" id="IPR039261">
    <property type="entry name" value="FNR_nucleotide-bd"/>
</dbReference>
<keyword evidence="1" id="KW-0285">Flavoprotein</keyword>
<dbReference type="Proteomes" id="UP000289465">
    <property type="component" value="Unassembled WGS sequence"/>
</dbReference>
<evidence type="ECO:0000313" key="9">
    <source>
        <dbReference type="EMBL" id="SSW73562.1"/>
    </source>
</evidence>
<dbReference type="SUPFAM" id="SSF54292">
    <property type="entry name" value="2Fe-2S ferredoxin-like"/>
    <property type="match status" value="1"/>
</dbReference>
<dbReference type="InterPro" id="IPR050415">
    <property type="entry name" value="MRET"/>
</dbReference>
<evidence type="ECO:0000259" key="8">
    <source>
        <dbReference type="PROSITE" id="PS51384"/>
    </source>
</evidence>
<dbReference type="InterPro" id="IPR017927">
    <property type="entry name" value="FAD-bd_FR_type"/>
</dbReference>
<evidence type="ECO:0000256" key="5">
    <source>
        <dbReference type="ARBA" id="ARBA00023004"/>
    </source>
</evidence>
<dbReference type="AlphaFoldDB" id="A0A446D0A9"/>
<dbReference type="Gene3D" id="3.10.20.30">
    <property type="match status" value="1"/>
</dbReference>
<evidence type="ECO:0000256" key="4">
    <source>
        <dbReference type="ARBA" id="ARBA00023002"/>
    </source>
</evidence>
<protein>
    <submittedName>
        <fullName evidence="9">Phthalate 4,5-dioxygenase oxygenase reductase subunit</fullName>
        <ecNumber evidence="9">1.14.12.7</ecNumber>
    </submittedName>
</protein>
<evidence type="ECO:0000259" key="7">
    <source>
        <dbReference type="PROSITE" id="PS51085"/>
    </source>
</evidence>
<dbReference type="PRINTS" id="PR00409">
    <property type="entry name" value="PHDIOXRDTASE"/>
</dbReference>
<evidence type="ECO:0000313" key="10">
    <source>
        <dbReference type="Proteomes" id="UP000289465"/>
    </source>
</evidence>
<dbReference type="InterPro" id="IPR006058">
    <property type="entry name" value="2Fe2S_fd_BS"/>
</dbReference>
<dbReference type="InterPro" id="IPR012675">
    <property type="entry name" value="Beta-grasp_dom_sf"/>
</dbReference>
<dbReference type="PROSITE" id="PS51384">
    <property type="entry name" value="FAD_FR"/>
    <property type="match status" value="1"/>
</dbReference>
<dbReference type="CDD" id="cd00207">
    <property type="entry name" value="fer2"/>
    <property type="match status" value="1"/>
</dbReference>
<feature type="domain" description="2Fe-2S ferredoxin-type" evidence="7">
    <location>
        <begin position="241"/>
        <end position="326"/>
    </location>
</feature>
<keyword evidence="2" id="KW-0001">2Fe-2S</keyword>
<dbReference type="GO" id="GO:0018620">
    <property type="term" value="F:phthalate 4,5-dioxygenase activity"/>
    <property type="evidence" value="ECO:0007669"/>
    <property type="project" value="UniProtKB-EC"/>
</dbReference>
<keyword evidence="5" id="KW-0408">Iron</keyword>
<keyword evidence="6" id="KW-0411">Iron-sulfur</keyword>
<dbReference type="CDD" id="cd06185">
    <property type="entry name" value="PDR_like"/>
    <property type="match status" value="1"/>
</dbReference>
<dbReference type="PROSITE" id="PS51085">
    <property type="entry name" value="2FE2S_FER_2"/>
    <property type="match status" value="1"/>
</dbReference>
<keyword evidence="4 9" id="KW-0560">Oxidoreductase</keyword>
<dbReference type="SUPFAM" id="SSF63380">
    <property type="entry name" value="Riboflavin synthase domain-like"/>
    <property type="match status" value="1"/>
</dbReference>
<evidence type="ECO:0000256" key="3">
    <source>
        <dbReference type="ARBA" id="ARBA00022723"/>
    </source>
</evidence>
<dbReference type="InterPro" id="IPR036010">
    <property type="entry name" value="2Fe-2S_ferredoxin-like_sf"/>
</dbReference>
<dbReference type="GO" id="GO:0051537">
    <property type="term" value="F:2 iron, 2 sulfur cluster binding"/>
    <property type="evidence" value="ECO:0007669"/>
    <property type="project" value="UniProtKB-KW"/>
</dbReference>
<dbReference type="InterPro" id="IPR017938">
    <property type="entry name" value="Riboflavin_synthase-like_b-brl"/>
</dbReference>
<evidence type="ECO:0000256" key="2">
    <source>
        <dbReference type="ARBA" id="ARBA00022714"/>
    </source>
</evidence>
<dbReference type="SUPFAM" id="SSF52343">
    <property type="entry name" value="Ferredoxin reductase-like, C-terminal NADP-linked domain"/>
    <property type="match status" value="1"/>
</dbReference>
<dbReference type="PANTHER" id="PTHR47354:SF1">
    <property type="entry name" value="CARNITINE MONOOXYGENASE REDUCTASE SUBUNIT"/>
    <property type="match status" value="1"/>
</dbReference>
<reference evidence="9 10" key="1">
    <citation type="submission" date="2018-07" db="EMBL/GenBank/DDBJ databases">
        <authorList>
            <person name="Peeters C."/>
        </authorList>
    </citation>
    <scope>NUCLEOTIDE SEQUENCE [LARGE SCALE GENOMIC DNA]</scope>
    <source>
        <strain evidence="9 10">LMG 30378</strain>
    </source>
</reference>
<dbReference type="OrthoDB" id="544091at2"/>
<dbReference type="EMBL" id="UFQC01000055">
    <property type="protein sequence ID" value="SSW73562.1"/>
    <property type="molecule type" value="Genomic_DNA"/>
</dbReference>
<dbReference type="Gene3D" id="3.40.50.80">
    <property type="entry name" value="Nucleotide-binding domain of ferredoxin-NADP reductase (FNR) module"/>
    <property type="match status" value="1"/>
</dbReference>
<dbReference type="RefSeq" id="WP_129246467.1">
    <property type="nucleotide sequence ID" value="NZ_UFQC01000055.1"/>
</dbReference>
<evidence type="ECO:0000256" key="1">
    <source>
        <dbReference type="ARBA" id="ARBA00022630"/>
    </source>
</evidence>
<sequence>MPDNLQSGTLPVRVSRKTVEAADIVSCEFVAPNGECLPPFSAGSHIDVHLPNGRVRQYSLCNSPSERHRYQICVQRVASGAGGSIAMHDLVGEGDRLTISPPRNHFPLASPSGRSILLAGGIGITPIISMAEHLHSGGGDFELVYCVRSRAQTAFYERLRRAPFADKVCFYTGDSDGARLSRLDLDAFFSRRPRESHVYICGSARFVDAALNASRGAGWDAAALHHECFGPLSPAQDERAFEVQIAGTGKIIAVPSGKSISQALAESGLQVPTSCGQGICGTCLTGVLEGKVDHRDYVLSEEERARHDQMALCCSRAHSARLVLDL</sequence>
<organism evidence="9 10">
    <name type="scientific">Achromobacter veterisilvae</name>
    <dbReference type="NCBI Taxonomy" id="2069367"/>
    <lineage>
        <taxon>Bacteria</taxon>
        <taxon>Pseudomonadati</taxon>
        <taxon>Pseudomonadota</taxon>
        <taxon>Betaproteobacteria</taxon>
        <taxon>Burkholderiales</taxon>
        <taxon>Alcaligenaceae</taxon>
        <taxon>Achromobacter</taxon>
    </lineage>
</organism>